<proteinExistence type="predicted"/>
<dbReference type="EMBL" id="CP030053">
    <property type="protein sequence ID" value="QAU49907.1"/>
    <property type="molecule type" value="Genomic_DNA"/>
</dbReference>
<dbReference type="Proteomes" id="UP000290401">
    <property type="component" value="Unassembled WGS sequence"/>
</dbReference>
<feature type="compositionally biased region" description="Polar residues" evidence="1">
    <location>
        <begin position="55"/>
        <end position="65"/>
    </location>
</feature>
<dbReference type="Proteomes" id="UP000288972">
    <property type="component" value="Chromosome"/>
</dbReference>
<dbReference type="EMBL" id="RDQZ01000001">
    <property type="protein sequence ID" value="RXH18192.1"/>
    <property type="molecule type" value="Genomic_DNA"/>
</dbReference>
<dbReference type="KEGG" id="bgz:XH91_00615"/>
<reference evidence="2 4" key="1">
    <citation type="submission" date="2018-06" db="EMBL/GenBank/DDBJ databases">
        <title>Comparative genomics of rhizobia nodulating Arachis hypogaea in China.</title>
        <authorList>
            <person name="Li Y."/>
        </authorList>
    </citation>
    <scope>NUCLEOTIDE SEQUENCE [LARGE SCALE GENOMIC DNA]</scope>
    <source>
        <strain evidence="2 4">CCBAU 51670</strain>
    </source>
</reference>
<organism evidence="2 4">
    <name type="scientific">Bradyrhizobium guangzhouense</name>
    <dbReference type="NCBI Taxonomy" id="1325095"/>
    <lineage>
        <taxon>Bacteria</taxon>
        <taxon>Pseudomonadati</taxon>
        <taxon>Pseudomonadota</taxon>
        <taxon>Alphaproteobacteria</taxon>
        <taxon>Hyphomicrobiales</taxon>
        <taxon>Nitrobacteraceae</taxon>
        <taxon>Bradyrhizobium</taxon>
    </lineage>
</organism>
<dbReference type="AlphaFoldDB" id="A0AAE5X6V5"/>
<evidence type="ECO:0000256" key="1">
    <source>
        <dbReference type="SAM" id="MobiDB-lite"/>
    </source>
</evidence>
<reference evidence="3 5" key="2">
    <citation type="submission" date="2018-10" db="EMBL/GenBank/DDBJ databases">
        <title>Bradyrhizobium sp. nov., effective nodules isolated from peanut in China.</title>
        <authorList>
            <person name="Li Y."/>
        </authorList>
    </citation>
    <scope>NUCLEOTIDE SEQUENCE [LARGE SCALE GENOMIC DNA]</scope>
    <source>
        <strain evidence="3 5">CCBAU 53426</strain>
    </source>
</reference>
<evidence type="ECO:0000313" key="5">
    <source>
        <dbReference type="Proteomes" id="UP000290401"/>
    </source>
</evidence>
<protein>
    <submittedName>
        <fullName evidence="2">Uncharacterized protein</fullName>
    </submittedName>
</protein>
<keyword evidence="5" id="KW-1185">Reference proteome</keyword>
<evidence type="ECO:0000313" key="3">
    <source>
        <dbReference type="EMBL" id="RXH18192.1"/>
    </source>
</evidence>
<evidence type="ECO:0000313" key="4">
    <source>
        <dbReference type="Proteomes" id="UP000288972"/>
    </source>
</evidence>
<sequence length="65" mass="6873">MEYAARDKPVRKCPKRGGSSLPLPLAGEGRGEGVTAMGQPPRGENPHPRLRHSRGSASASPKNGR</sequence>
<feature type="region of interest" description="Disordered" evidence="1">
    <location>
        <begin position="1"/>
        <end position="65"/>
    </location>
</feature>
<evidence type="ECO:0000313" key="2">
    <source>
        <dbReference type="EMBL" id="QAU49907.1"/>
    </source>
</evidence>
<accession>A0AAE5X6V5</accession>
<name>A0AAE5X6V5_9BRAD</name>
<feature type="compositionally biased region" description="Basic and acidic residues" evidence="1">
    <location>
        <begin position="1"/>
        <end position="10"/>
    </location>
</feature>
<gene>
    <name evidence="3" type="ORF">EAS56_03275</name>
    <name evidence="2" type="ORF">XH91_00615</name>
</gene>